<comment type="caution">
    <text evidence="2">The sequence shown here is derived from an EMBL/GenBank/DDBJ whole genome shotgun (WGS) entry which is preliminary data.</text>
</comment>
<dbReference type="Gene3D" id="1.10.375.10">
    <property type="entry name" value="Human Immunodeficiency Virus Type 1 Capsid Protein"/>
    <property type="match status" value="1"/>
</dbReference>
<evidence type="ECO:0000256" key="1">
    <source>
        <dbReference type="SAM" id="MobiDB-lite"/>
    </source>
</evidence>
<organism evidence="2 3">
    <name type="scientific">Zosterops borbonicus</name>
    <dbReference type="NCBI Taxonomy" id="364589"/>
    <lineage>
        <taxon>Eukaryota</taxon>
        <taxon>Metazoa</taxon>
        <taxon>Chordata</taxon>
        <taxon>Craniata</taxon>
        <taxon>Vertebrata</taxon>
        <taxon>Euteleostomi</taxon>
        <taxon>Archelosauria</taxon>
        <taxon>Archosauria</taxon>
        <taxon>Dinosauria</taxon>
        <taxon>Saurischia</taxon>
        <taxon>Theropoda</taxon>
        <taxon>Coelurosauria</taxon>
        <taxon>Aves</taxon>
        <taxon>Neognathae</taxon>
        <taxon>Neoaves</taxon>
        <taxon>Telluraves</taxon>
        <taxon>Australaves</taxon>
        <taxon>Passeriformes</taxon>
        <taxon>Sylvioidea</taxon>
        <taxon>Zosteropidae</taxon>
        <taxon>Zosterops</taxon>
    </lineage>
</organism>
<feature type="region of interest" description="Disordered" evidence="1">
    <location>
        <begin position="1"/>
        <end position="52"/>
    </location>
</feature>
<gene>
    <name evidence="2" type="ORF">HGM15179_019977</name>
</gene>
<dbReference type="Proteomes" id="UP000796761">
    <property type="component" value="Unassembled WGS sequence"/>
</dbReference>
<sequence length="337" mass="35469">MGGAGSLSAPLPPAPALDASPVSMPQAPENPTVAGAAASQTPPSSESGNAVSMAPPVFTLGLGGSTAIMARSRGTQSGALSSANDCYLPLCQVMVRPRDLKRFWDEGKSKVLEMGDWDIVDQLMGPGEGPSGSASTERNMISGAVNPGQVSASVPVTSTEQTQTDTPTFQGGAFPVQAFPVLRGNPSAGQPNTHLVLSWKAMVDLRDKVAKYGLGSSEVMQMIRVMNTDILAPYNIRHLARVLFQPVQLEVFESNWNQFAIKVIAQNSQLIPQDPRCAAGVDVFTGVGQYADPDVQAALPQLVLEQCQETGIAALVKTIELAAPKQKFLTIVQGSKE</sequence>
<dbReference type="AlphaFoldDB" id="A0A8K1D8C4"/>
<dbReference type="PANTHER" id="PTHR40389:SF3">
    <property type="entry name" value="IGE-BINDING PROTEIN"/>
    <property type="match status" value="1"/>
</dbReference>
<dbReference type="Pfam" id="PF00607">
    <property type="entry name" value="Gag_p24"/>
    <property type="match status" value="1"/>
</dbReference>
<dbReference type="InterPro" id="IPR050195">
    <property type="entry name" value="Primate_lentivir_Gag_pol-like"/>
</dbReference>
<evidence type="ECO:0000313" key="3">
    <source>
        <dbReference type="Proteomes" id="UP000796761"/>
    </source>
</evidence>
<name>A0A8K1D8C4_9PASS</name>
<dbReference type="GO" id="GO:0016032">
    <property type="term" value="P:viral process"/>
    <property type="evidence" value="ECO:0007669"/>
    <property type="project" value="InterPro"/>
</dbReference>
<accession>A0A8K1D8C4</accession>
<evidence type="ECO:0000313" key="2">
    <source>
        <dbReference type="EMBL" id="TRZ07130.1"/>
    </source>
</evidence>
<dbReference type="PANTHER" id="PTHR40389">
    <property type="entry name" value="ENDOGENOUS RETROVIRUS GROUP K MEMBER 24 GAG POLYPROTEIN-RELATED"/>
    <property type="match status" value="1"/>
</dbReference>
<reference evidence="2" key="1">
    <citation type="submission" date="2019-04" db="EMBL/GenBank/DDBJ databases">
        <title>Genome assembly of Zosterops borbonicus 15179.</title>
        <authorList>
            <person name="Leroy T."/>
            <person name="Anselmetti Y."/>
            <person name="Tilak M.-K."/>
            <person name="Nabholz B."/>
        </authorList>
    </citation>
    <scope>NUCLEOTIDE SEQUENCE</scope>
    <source>
        <strain evidence="2">HGM_15179</strain>
        <tissue evidence="2">Muscle</tissue>
    </source>
</reference>
<dbReference type="EMBL" id="SWJQ01001951">
    <property type="protein sequence ID" value="TRZ07130.1"/>
    <property type="molecule type" value="Genomic_DNA"/>
</dbReference>
<dbReference type="SUPFAM" id="SSF47943">
    <property type="entry name" value="Retrovirus capsid protein, N-terminal core domain"/>
    <property type="match status" value="1"/>
</dbReference>
<dbReference type="OrthoDB" id="9219359at2759"/>
<dbReference type="InterPro" id="IPR008919">
    <property type="entry name" value="Retrov_capsid_N"/>
</dbReference>
<proteinExistence type="predicted"/>
<feature type="compositionally biased region" description="Polar residues" evidence="1">
    <location>
        <begin position="38"/>
        <end position="50"/>
    </location>
</feature>
<protein>
    <submittedName>
        <fullName evidence="2">Uncharacterized protein</fullName>
    </submittedName>
</protein>
<keyword evidence="3" id="KW-1185">Reference proteome</keyword>